<accession>C4KGA3</accession>
<dbReference type="AlphaFoldDB" id="C4KGA3"/>
<gene>
    <name evidence="1" type="ordered locus">M164_1010</name>
</gene>
<dbReference type="Proteomes" id="UP000001479">
    <property type="component" value="Chromosome"/>
</dbReference>
<organism evidence="1 2">
    <name type="scientific">Saccharolobus islandicus (strain M.16.4 / Kamchatka #3)</name>
    <name type="common">Sulfolobus islandicus</name>
    <dbReference type="NCBI Taxonomy" id="426118"/>
    <lineage>
        <taxon>Archaea</taxon>
        <taxon>Thermoproteota</taxon>
        <taxon>Thermoprotei</taxon>
        <taxon>Sulfolobales</taxon>
        <taxon>Sulfolobaceae</taxon>
        <taxon>Saccharolobus</taxon>
    </lineage>
</organism>
<name>C4KGA3_SACI6</name>
<dbReference type="HOGENOM" id="CLU_3302907_0_0_2"/>
<sequence length="39" mass="4498">MDGIKVKIADEGTRSKINEENVEAETLQYKDKILTLKIY</sequence>
<proteinExistence type="predicted"/>
<dbReference type="EMBL" id="CP001402">
    <property type="protein sequence ID" value="ACR41617.1"/>
    <property type="molecule type" value="Genomic_DNA"/>
</dbReference>
<dbReference type="KEGG" id="sid:M164_1010"/>
<evidence type="ECO:0000313" key="2">
    <source>
        <dbReference type="Proteomes" id="UP000001479"/>
    </source>
</evidence>
<evidence type="ECO:0000313" key="1">
    <source>
        <dbReference type="EMBL" id="ACR41617.1"/>
    </source>
</evidence>
<reference evidence="1 2" key="1">
    <citation type="journal article" date="2009" name="Proc. Natl. Acad. Sci. U.S.A.">
        <title>Biogeography of the Sulfolobus islandicus pan-genome.</title>
        <authorList>
            <person name="Reno M.L."/>
            <person name="Held N.L."/>
            <person name="Fields C.J."/>
            <person name="Burke P.V."/>
            <person name="Whitaker R.J."/>
        </authorList>
    </citation>
    <scope>NUCLEOTIDE SEQUENCE [LARGE SCALE GENOMIC DNA]</scope>
    <source>
        <strain evidence="2">M.16.4 / Kamchatka #3</strain>
    </source>
</reference>
<protein>
    <submittedName>
        <fullName evidence="1">Uncharacterized protein</fullName>
    </submittedName>
</protein>